<dbReference type="AlphaFoldDB" id="A0AAN8K6L0"/>
<proteinExistence type="inferred from homology"/>
<evidence type="ECO:0000256" key="1">
    <source>
        <dbReference type="ARBA" id="ARBA00004123"/>
    </source>
</evidence>
<evidence type="ECO:0000313" key="7">
    <source>
        <dbReference type="EMBL" id="KAK6187899.1"/>
    </source>
</evidence>
<keyword evidence="8" id="KW-1185">Reference proteome</keyword>
<dbReference type="CDD" id="cd07387">
    <property type="entry name" value="MPP_PolD2_C"/>
    <property type="match status" value="1"/>
</dbReference>
<dbReference type="PANTHER" id="PTHR10416">
    <property type="entry name" value="DNA POLYMERASE DELTA SUBUNIT 2"/>
    <property type="match status" value="1"/>
</dbReference>
<keyword evidence="4" id="KW-0539">Nucleus</keyword>
<dbReference type="FunFam" id="3.60.21.50:FF:000002">
    <property type="entry name" value="DNA polymerase delta small subunit"/>
    <property type="match status" value="1"/>
</dbReference>
<evidence type="ECO:0008006" key="9">
    <source>
        <dbReference type="Google" id="ProtNLM"/>
    </source>
</evidence>
<evidence type="ECO:0000256" key="4">
    <source>
        <dbReference type="ARBA" id="ARBA00023242"/>
    </source>
</evidence>
<comment type="similarity">
    <text evidence="2">Belongs to the DNA polymerase delta/II small subunit family.</text>
</comment>
<evidence type="ECO:0000313" key="8">
    <source>
        <dbReference type="Proteomes" id="UP001347796"/>
    </source>
</evidence>
<comment type="caution">
    <text evidence="7">The sequence shown here is derived from an EMBL/GenBank/DDBJ whole genome shotgun (WGS) entry which is preliminary data.</text>
</comment>
<dbReference type="InterPro" id="IPR041863">
    <property type="entry name" value="PolD2_C"/>
</dbReference>
<accession>A0AAN8K6L0</accession>
<dbReference type="EMBL" id="JAZGQO010000004">
    <property type="protein sequence ID" value="KAK6187899.1"/>
    <property type="molecule type" value="Genomic_DNA"/>
</dbReference>
<evidence type="ECO:0000256" key="3">
    <source>
        <dbReference type="ARBA" id="ARBA00022705"/>
    </source>
</evidence>
<reference evidence="7 8" key="1">
    <citation type="submission" date="2024-01" db="EMBL/GenBank/DDBJ databases">
        <title>The genome of the rayed Mediterranean limpet Patella caerulea (Linnaeus, 1758).</title>
        <authorList>
            <person name="Anh-Thu Weber A."/>
            <person name="Halstead-Nussloch G."/>
        </authorList>
    </citation>
    <scope>NUCLEOTIDE SEQUENCE [LARGE SCALE GENOMIC DNA]</scope>
    <source>
        <strain evidence="7">AATW-2023a</strain>
        <tissue evidence="7">Whole specimen</tissue>
    </source>
</reference>
<dbReference type="InterPro" id="IPR040663">
    <property type="entry name" value="DNA_pol_D_N"/>
</dbReference>
<name>A0AAN8K6L0_PATCE</name>
<evidence type="ECO:0000259" key="6">
    <source>
        <dbReference type="Pfam" id="PF18018"/>
    </source>
</evidence>
<dbReference type="GO" id="GO:0006271">
    <property type="term" value="P:DNA strand elongation involved in DNA replication"/>
    <property type="evidence" value="ECO:0007669"/>
    <property type="project" value="TreeGrafter"/>
</dbReference>
<sequence length="476" mass="53940">MIYSDKPDPDGVGDFITEQSEEADNHVFCRSSSDYQEHNDRFKFKLKDRSFSRQYAHLYSERLMTMRPKLSKAAQDKWGLEFPIRKLHELVHGEKCIVIGTLFKHMELRPSILKEVSEEHNLMPQPIRSKYTEENDILILEDELQRIFLIGDIKASTSVTGPVIAVFGKEPENDAGKFYVEEYCFQHLPNQLPRPIIENDRYIAFISGIEIGGKQEKLFQLQLFIDLVTGQLGDEGQQKATSQIVRVIVAGNSLSQSTQDKDSLNKAKYLTKKTAAGSVEAIKSLDDVLVQLASCVDVDIMAGEFDPSNHTLPQQQLHRCMFPQANSYQTLHNVTNPYDFSVSGVRILGSSGQPIDDIYRYSDIDNRLDMLEKTLEWGHVAPTAPDTLGCYPFYKEDPFIISECPHVYFAANQKDFDSRIHKGADGQEVLLLTVPKFCETSTCVLVNLRNLECQPITFDANFSTDMSADSSPEQDK</sequence>
<evidence type="ECO:0000256" key="2">
    <source>
        <dbReference type="ARBA" id="ARBA00006035"/>
    </source>
</evidence>
<dbReference type="InterPro" id="IPR007185">
    <property type="entry name" value="DNA_pol_a/d/e_bsu"/>
</dbReference>
<dbReference type="GO" id="GO:1902969">
    <property type="term" value="P:mitotic DNA replication"/>
    <property type="evidence" value="ECO:0007669"/>
    <property type="project" value="UniProtKB-ARBA"/>
</dbReference>
<dbReference type="PANTHER" id="PTHR10416:SF0">
    <property type="entry name" value="DNA POLYMERASE DELTA SUBUNIT 2"/>
    <property type="match status" value="1"/>
</dbReference>
<dbReference type="GO" id="GO:0043625">
    <property type="term" value="C:delta DNA polymerase complex"/>
    <property type="evidence" value="ECO:0007669"/>
    <property type="project" value="TreeGrafter"/>
</dbReference>
<dbReference type="Pfam" id="PF18018">
    <property type="entry name" value="DNA_pol_D_N"/>
    <property type="match status" value="1"/>
</dbReference>
<feature type="domain" description="DNA polymerase alpha/delta/epsilon subunit B" evidence="5">
    <location>
        <begin position="203"/>
        <end position="417"/>
    </location>
</feature>
<protein>
    <recommendedName>
        <fullName evidence="9">DNA polymerase delta subunit 2</fullName>
    </recommendedName>
</protein>
<dbReference type="Proteomes" id="UP001347796">
    <property type="component" value="Unassembled WGS sequence"/>
</dbReference>
<dbReference type="InterPro" id="IPR024826">
    <property type="entry name" value="DNA_pol_delta/II_ssu"/>
</dbReference>
<dbReference type="GO" id="GO:0003677">
    <property type="term" value="F:DNA binding"/>
    <property type="evidence" value="ECO:0007669"/>
    <property type="project" value="InterPro"/>
</dbReference>
<keyword evidence="3" id="KW-0235">DNA replication</keyword>
<organism evidence="7 8">
    <name type="scientific">Patella caerulea</name>
    <name type="common">Rayed Mediterranean limpet</name>
    <dbReference type="NCBI Taxonomy" id="87958"/>
    <lineage>
        <taxon>Eukaryota</taxon>
        <taxon>Metazoa</taxon>
        <taxon>Spiralia</taxon>
        <taxon>Lophotrochozoa</taxon>
        <taxon>Mollusca</taxon>
        <taxon>Gastropoda</taxon>
        <taxon>Patellogastropoda</taxon>
        <taxon>Patelloidea</taxon>
        <taxon>Patellidae</taxon>
        <taxon>Patella</taxon>
    </lineage>
</organism>
<feature type="domain" description="DNA polymerase delta subunit OB-fold" evidence="6">
    <location>
        <begin position="54"/>
        <end position="183"/>
    </location>
</feature>
<comment type="subcellular location">
    <subcellularLocation>
        <location evidence="1">Nucleus</location>
    </subcellularLocation>
</comment>
<dbReference type="Gene3D" id="3.60.21.50">
    <property type="match status" value="2"/>
</dbReference>
<evidence type="ECO:0000259" key="5">
    <source>
        <dbReference type="Pfam" id="PF04042"/>
    </source>
</evidence>
<gene>
    <name evidence="7" type="ORF">SNE40_005824</name>
</gene>
<dbReference type="Pfam" id="PF04042">
    <property type="entry name" value="DNA_pol_E_B"/>
    <property type="match status" value="1"/>
</dbReference>